<dbReference type="CDD" id="cd06974">
    <property type="entry name" value="TerD_like"/>
    <property type="match status" value="2"/>
</dbReference>
<evidence type="ECO:0000259" key="2">
    <source>
        <dbReference type="Pfam" id="PF02342"/>
    </source>
</evidence>
<dbReference type="InterPro" id="IPR017115">
    <property type="entry name" value="Tellurite_resistance_TerA"/>
</dbReference>
<dbReference type="EMBL" id="BJXB01000001">
    <property type="protein sequence ID" value="GEM44394.1"/>
    <property type="molecule type" value="Genomic_DNA"/>
</dbReference>
<dbReference type="InterPro" id="IPR003325">
    <property type="entry name" value="TerD"/>
</dbReference>
<keyword evidence="4" id="KW-1185">Reference proteome</keyword>
<dbReference type="InterPro" id="IPR051324">
    <property type="entry name" value="Stress/Tellurium_Resist"/>
</dbReference>
<evidence type="ECO:0000256" key="1">
    <source>
        <dbReference type="SAM" id="MobiDB-lite"/>
    </source>
</evidence>
<feature type="domain" description="TerD" evidence="2">
    <location>
        <begin position="3"/>
        <end position="168"/>
    </location>
</feature>
<name>A0A511MUX9_DEIC1</name>
<feature type="region of interest" description="Disordered" evidence="1">
    <location>
        <begin position="170"/>
        <end position="197"/>
    </location>
</feature>
<accession>A0A511MUX9</accession>
<dbReference type="PANTHER" id="PTHR32097:SF3">
    <property type="entry name" value="TELLURITE RESISTANCE PROTEIN"/>
    <property type="match status" value="1"/>
</dbReference>
<dbReference type="OrthoDB" id="179721at2"/>
<dbReference type="RefSeq" id="WP_146881560.1">
    <property type="nucleotide sequence ID" value="NZ_BJXB01000001.1"/>
</dbReference>
<dbReference type="AlphaFoldDB" id="A0A511MUX9"/>
<dbReference type="Proteomes" id="UP000321306">
    <property type="component" value="Unassembled WGS sequence"/>
</dbReference>
<evidence type="ECO:0000313" key="3">
    <source>
        <dbReference type="EMBL" id="GEM44394.1"/>
    </source>
</evidence>
<comment type="caution">
    <text evidence="3">The sequence shown here is derived from an EMBL/GenBank/DDBJ whole genome shotgun (WGS) entry which is preliminary data.</text>
</comment>
<dbReference type="PIRSF" id="PIRSF037118">
    <property type="entry name" value="Tellurite_resistance_TerA"/>
    <property type="match status" value="1"/>
</dbReference>
<protein>
    <submittedName>
        <fullName evidence="3">Tellurium resistance protein TerA</fullName>
    </submittedName>
</protein>
<dbReference type="Gene3D" id="2.60.60.30">
    <property type="entry name" value="sav2460 like domains"/>
    <property type="match status" value="2"/>
</dbReference>
<gene>
    <name evidence="3" type="ORF">DC3_00290</name>
</gene>
<dbReference type="PANTHER" id="PTHR32097">
    <property type="entry name" value="CAMP-BINDING PROTEIN 1-RELATED"/>
    <property type="match status" value="1"/>
</dbReference>
<proteinExistence type="predicted"/>
<feature type="compositionally biased region" description="Pro residues" evidence="1">
    <location>
        <begin position="176"/>
        <end position="189"/>
    </location>
</feature>
<organism evidence="3 4">
    <name type="scientific">Deinococcus cellulosilyticus (strain DSM 18568 / NBRC 106333 / KACC 11606 / 5516J-15)</name>
    <dbReference type="NCBI Taxonomy" id="1223518"/>
    <lineage>
        <taxon>Bacteria</taxon>
        <taxon>Thermotogati</taxon>
        <taxon>Deinococcota</taxon>
        <taxon>Deinococci</taxon>
        <taxon>Deinococcales</taxon>
        <taxon>Deinococcaceae</taxon>
        <taxon>Deinococcus</taxon>
    </lineage>
</organism>
<reference evidence="3 4" key="1">
    <citation type="submission" date="2019-07" db="EMBL/GenBank/DDBJ databases">
        <title>Whole genome shotgun sequence of Deinococcus cellulosilyticus NBRC 106333.</title>
        <authorList>
            <person name="Hosoyama A."/>
            <person name="Uohara A."/>
            <person name="Ohji S."/>
            <person name="Ichikawa N."/>
        </authorList>
    </citation>
    <scope>NUCLEOTIDE SEQUENCE [LARGE SCALE GENOMIC DNA]</scope>
    <source>
        <strain evidence="3 4">NBRC 106333</strain>
    </source>
</reference>
<dbReference type="Pfam" id="PF02342">
    <property type="entry name" value="TerD"/>
    <property type="match status" value="1"/>
</dbReference>
<sequence length="404" mass="44852">MQKLVPGQKIKLSEVTPSLQLEIDVQVQGASREYDISCFLLNEQEKLPSDDHVVFYNNLRSQQGEVVLAQRDAFSSKFELDLSKVQQGVKRLAFTCTVDDGLTFKDVKTGRVRVSSGGNLLLEFVFTGTQFSQEKAVILAEIYFKDVWRFGATGQGFNGGLADLVRHYGGTVERPAPTPPPAPPAPTPAPGAEEKPTVNLKKITLEKRGDSGKVNLRKDGRKQPIHINLNWDQQAAPQRSGLWSLLPGQASGGTADLDLGCMYEMQNGYRGVIQALGNTFGAKDTVPYIYLDKDDRSGSSTDGENLLILRPDMIRRVVVFAYIYQGVSTFQDVGGRMRITDDQGNEIHLKLDQPDPGLKFCAICSITNSGDHIEVTKEERYFRGHQETDEHYGFGFRWQSGQKS</sequence>
<evidence type="ECO:0000313" key="4">
    <source>
        <dbReference type="Proteomes" id="UP000321306"/>
    </source>
</evidence>